<dbReference type="EMBL" id="LAZR01045590">
    <property type="protein sequence ID" value="KKK98501.1"/>
    <property type="molecule type" value="Genomic_DNA"/>
</dbReference>
<dbReference type="SUPFAM" id="SSF52309">
    <property type="entry name" value="N-(deoxy)ribosyltransferase-like"/>
    <property type="match status" value="1"/>
</dbReference>
<dbReference type="AlphaFoldDB" id="A0A0F9CPF9"/>
<reference evidence="1" key="1">
    <citation type="journal article" date="2015" name="Nature">
        <title>Complex archaea that bridge the gap between prokaryotes and eukaryotes.</title>
        <authorList>
            <person name="Spang A."/>
            <person name="Saw J.H."/>
            <person name="Jorgensen S.L."/>
            <person name="Zaremba-Niedzwiedzka K."/>
            <person name="Martijn J."/>
            <person name="Lind A.E."/>
            <person name="van Eijk R."/>
            <person name="Schleper C."/>
            <person name="Guy L."/>
            <person name="Ettema T.J."/>
        </authorList>
    </citation>
    <scope>NUCLEOTIDE SEQUENCE</scope>
</reference>
<gene>
    <name evidence="1" type="ORF">LCGC14_2642140</name>
</gene>
<organism evidence="1">
    <name type="scientific">marine sediment metagenome</name>
    <dbReference type="NCBI Taxonomy" id="412755"/>
    <lineage>
        <taxon>unclassified sequences</taxon>
        <taxon>metagenomes</taxon>
        <taxon>ecological metagenomes</taxon>
    </lineage>
</organism>
<dbReference type="Gene3D" id="3.40.50.450">
    <property type="match status" value="1"/>
</dbReference>
<accession>A0A0F9CPF9</accession>
<evidence type="ECO:0000313" key="1">
    <source>
        <dbReference type="EMBL" id="KKK98501.1"/>
    </source>
</evidence>
<sequence length="184" mass="20088">MGIGVLVAGKEIMLVYLAGGVSGLTVKAAIGWREYVAERLSIAGIEVRDPLRGAEGEQHKLKKLGPTKDDSDDPAMSDKAFFTRDRWDVLTSDVILCNLAGAERVSIGSMFELAFGVIHNKLNVIVLDKSPKDLHDHVFVRESGVVFYNLDEAIDYILSCSGGERKRARRRSSAIHKTGQTASS</sequence>
<comment type="caution">
    <text evidence="1">The sequence shown here is derived from an EMBL/GenBank/DDBJ whole genome shotgun (WGS) entry which is preliminary data.</text>
</comment>
<protein>
    <recommendedName>
        <fullName evidence="2">Nucleoside 2-deoxyribosyltransferase</fullName>
    </recommendedName>
</protein>
<proteinExistence type="predicted"/>
<evidence type="ECO:0008006" key="2">
    <source>
        <dbReference type="Google" id="ProtNLM"/>
    </source>
</evidence>
<name>A0A0F9CPF9_9ZZZZ</name>